<evidence type="ECO:0000256" key="5">
    <source>
        <dbReference type="ARBA" id="ARBA00022516"/>
    </source>
</evidence>
<evidence type="ECO:0000256" key="3">
    <source>
        <dbReference type="ARBA" id="ARBA00012071"/>
    </source>
</evidence>
<dbReference type="UniPathway" id="UPA00359">
    <property type="reaction ID" value="UER00482"/>
</dbReference>
<keyword evidence="11 13" id="KW-0443">Lipid metabolism</keyword>
<dbReference type="InterPro" id="IPR003758">
    <property type="entry name" value="LpxK"/>
</dbReference>
<keyword evidence="6 13" id="KW-0441">Lipid A biosynthesis</keyword>
<name>A0A411HIS0_9GAMM</name>
<dbReference type="GO" id="GO:0009244">
    <property type="term" value="P:lipopolysaccharide core region biosynthetic process"/>
    <property type="evidence" value="ECO:0007669"/>
    <property type="project" value="TreeGrafter"/>
</dbReference>
<sequence>MSRADFQARIESLWYDPTRLPPLWLRMLSGVYAMLAGMRRGLYRCGIFKVESLPIPVIVVGNISVGGTGKTPLTIALVEALRARGWNPGVISRGYGASSEGPMLVGDDALPGTVGDEPCLIRQRTGVPIAVGRDRVAVARLLLAVAKPDVLIADDGMQHYALLRNVEICVIDGQRRFGNGRLLPAGPLREPVSRLARVEFRVCNGGTAQGDEVPMHLLGDHAVALANPALVQSLQAFSGQRVHAVAAIGNPPRFFAALRSHGLDLVEHAFADHHLYVASDLAFADDLPILMTEKDAVKCRSFAQPNLWFVPVRAELPEAFFDAVVAKLTKSARAEISG</sequence>
<dbReference type="EMBL" id="CP035704">
    <property type="protein sequence ID" value="QBB70393.1"/>
    <property type="molecule type" value="Genomic_DNA"/>
</dbReference>
<dbReference type="RefSeq" id="WP_129832651.1">
    <property type="nucleotide sequence ID" value="NZ_CP035704.1"/>
</dbReference>
<feature type="binding site" evidence="13">
    <location>
        <begin position="64"/>
        <end position="71"/>
    </location>
    <ligand>
        <name>ATP</name>
        <dbReference type="ChEBI" id="CHEBI:30616"/>
    </ligand>
</feature>
<dbReference type="Proteomes" id="UP000291562">
    <property type="component" value="Chromosome"/>
</dbReference>
<keyword evidence="7 13" id="KW-0808">Transferase</keyword>
<dbReference type="InterPro" id="IPR027417">
    <property type="entry name" value="P-loop_NTPase"/>
</dbReference>
<gene>
    <name evidence="13" type="primary">lpxK</name>
    <name evidence="14" type="ORF">ELE36_08440</name>
</gene>
<dbReference type="OrthoDB" id="9766423at2"/>
<organism evidence="14 15">
    <name type="scientific">Pseudolysobacter antarcticus</name>
    <dbReference type="NCBI Taxonomy" id="2511995"/>
    <lineage>
        <taxon>Bacteria</taxon>
        <taxon>Pseudomonadati</taxon>
        <taxon>Pseudomonadota</taxon>
        <taxon>Gammaproteobacteria</taxon>
        <taxon>Lysobacterales</taxon>
        <taxon>Rhodanobacteraceae</taxon>
        <taxon>Pseudolysobacter</taxon>
    </lineage>
</organism>
<proteinExistence type="inferred from homology"/>
<evidence type="ECO:0000256" key="11">
    <source>
        <dbReference type="ARBA" id="ARBA00023098"/>
    </source>
</evidence>
<dbReference type="NCBIfam" id="TIGR00682">
    <property type="entry name" value="lpxK"/>
    <property type="match status" value="1"/>
</dbReference>
<evidence type="ECO:0000256" key="4">
    <source>
        <dbReference type="ARBA" id="ARBA00016436"/>
    </source>
</evidence>
<reference evidence="14 15" key="1">
    <citation type="submission" date="2019-01" db="EMBL/GenBank/DDBJ databases">
        <title>Pseudolysobacter antarctica gen. nov., sp. nov., isolated from Fildes Peninsula, Antarctica.</title>
        <authorList>
            <person name="Wei Z."/>
            <person name="Peng F."/>
        </authorList>
    </citation>
    <scope>NUCLEOTIDE SEQUENCE [LARGE SCALE GENOMIC DNA]</scope>
    <source>
        <strain evidence="14 15">AQ6-296</strain>
    </source>
</reference>
<comment type="function">
    <text evidence="1 13">Transfers the gamma-phosphate of ATP to the 4'-position of a tetraacyldisaccharide 1-phosphate intermediate (termed DS-1-P) to form tetraacyldisaccharide 1,4'-bis-phosphate (lipid IVA).</text>
</comment>
<keyword evidence="10 13" id="KW-0067">ATP-binding</keyword>
<comment type="catalytic activity">
    <reaction evidence="13">
        <text>a lipid A disaccharide + ATP = a lipid IVA + ADP + H(+)</text>
        <dbReference type="Rhea" id="RHEA:67840"/>
        <dbReference type="ChEBI" id="CHEBI:15378"/>
        <dbReference type="ChEBI" id="CHEBI:30616"/>
        <dbReference type="ChEBI" id="CHEBI:176343"/>
        <dbReference type="ChEBI" id="CHEBI:176425"/>
        <dbReference type="ChEBI" id="CHEBI:456216"/>
        <dbReference type="EC" id="2.7.1.130"/>
    </reaction>
</comment>
<dbReference type="PANTHER" id="PTHR42724">
    <property type="entry name" value="TETRAACYLDISACCHARIDE 4'-KINASE"/>
    <property type="match status" value="1"/>
</dbReference>
<dbReference type="Pfam" id="PF02606">
    <property type="entry name" value="LpxK"/>
    <property type="match status" value="1"/>
</dbReference>
<evidence type="ECO:0000256" key="6">
    <source>
        <dbReference type="ARBA" id="ARBA00022556"/>
    </source>
</evidence>
<evidence type="ECO:0000256" key="13">
    <source>
        <dbReference type="HAMAP-Rule" id="MF_00409"/>
    </source>
</evidence>
<evidence type="ECO:0000256" key="9">
    <source>
        <dbReference type="ARBA" id="ARBA00022777"/>
    </source>
</evidence>
<dbReference type="SUPFAM" id="SSF52540">
    <property type="entry name" value="P-loop containing nucleoside triphosphate hydrolases"/>
    <property type="match status" value="1"/>
</dbReference>
<keyword evidence="5 13" id="KW-0444">Lipid biosynthesis</keyword>
<evidence type="ECO:0000256" key="7">
    <source>
        <dbReference type="ARBA" id="ARBA00022679"/>
    </source>
</evidence>
<dbReference type="PANTHER" id="PTHR42724:SF1">
    <property type="entry name" value="TETRAACYLDISACCHARIDE 4'-KINASE, MITOCHONDRIAL-RELATED"/>
    <property type="match status" value="1"/>
</dbReference>
<evidence type="ECO:0000256" key="8">
    <source>
        <dbReference type="ARBA" id="ARBA00022741"/>
    </source>
</evidence>
<evidence type="ECO:0000256" key="2">
    <source>
        <dbReference type="ARBA" id="ARBA00004870"/>
    </source>
</evidence>
<comment type="pathway">
    <text evidence="2 13">Glycolipid biosynthesis; lipid IV(A) biosynthesis; lipid IV(A) from (3R)-3-hydroxytetradecanoyl-[acyl-carrier-protein] and UDP-N-acetyl-alpha-D-glucosamine: step 6/6.</text>
</comment>
<keyword evidence="9 13" id="KW-0418">Kinase</keyword>
<dbReference type="HAMAP" id="MF_00409">
    <property type="entry name" value="LpxK"/>
    <property type="match status" value="1"/>
</dbReference>
<dbReference type="EC" id="2.7.1.130" evidence="3 13"/>
<evidence type="ECO:0000313" key="14">
    <source>
        <dbReference type="EMBL" id="QBB70393.1"/>
    </source>
</evidence>
<dbReference type="AlphaFoldDB" id="A0A411HIS0"/>
<dbReference type="GO" id="GO:0009029">
    <property type="term" value="F:lipid-A 4'-kinase activity"/>
    <property type="evidence" value="ECO:0007669"/>
    <property type="project" value="UniProtKB-UniRule"/>
</dbReference>
<keyword evidence="8 13" id="KW-0547">Nucleotide-binding</keyword>
<evidence type="ECO:0000313" key="15">
    <source>
        <dbReference type="Proteomes" id="UP000291562"/>
    </source>
</evidence>
<dbReference type="GO" id="GO:0009245">
    <property type="term" value="P:lipid A biosynthetic process"/>
    <property type="evidence" value="ECO:0007669"/>
    <property type="project" value="UniProtKB-UniRule"/>
</dbReference>
<accession>A0A411HIS0</accession>
<comment type="similarity">
    <text evidence="13">Belongs to the LpxK family.</text>
</comment>
<dbReference type="GO" id="GO:0005886">
    <property type="term" value="C:plasma membrane"/>
    <property type="evidence" value="ECO:0007669"/>
    <property type="project" value="TreeGrafter"/>
</dbReference>
<evidence type="ECO:0000256" key="12">
    <source>
        <dbReference type="ARBA" id="ARBA00029757"/>
    </source>
</evidence>
<evidence type="ECO:0000256" key="10">
    <source>
        <dbReference type="ARBA" id="ARBA00022840"/>
    </source>
</evidence>
<protein>
    <recommendedName>
        <fullName evidence="4 13">Tetraacyldisaccharide 4'-kinase</fullName>
        <ecNumber evidence="3 13">2.7.1.130</ecNumber>
    </recommendedName>
    <alternativeName>
        <fullName evidence="12 13">Lipid A 4'-kinase</fullName>
    </alternativeName>
</protein>
<keyword evidence="15" id="KW-1185">Reference proteome</keyword>
<evidence type="ECO:0000256" key="1">
    <source>
        <dbReference type="ARBA" id="ARBA00002274"/>
    </source>
</evidence>
<dbReference type="GO" id="GO:0005524">
    <property type="term" value="F:ATP binding"/>
    <property type="evidence" value="ECO:0007669"/>
    <property type="project" value="UniProtKB-UniRule"/>
</dbReference>
<dbReference type="KEGG" id="xbc:ELE36_08440"/>